<organism evidence="7 8">
    <name type="scientific">Byssochlamys spectabilis (strain No. 5 / NBRC 109023)</name>
    <name type="common">Paecilomyces variotii</name>
    <dbReference type="NCBI Taxonomy" id="1356009"/>
    <lineage>
        <taxon>Eukaryota</taxon>
        <taxon>Fungi</taxon>
        <taxon>Dikarya</taxon>
        <taxon>Ascomycota</taxon>
        <taxon>Pezizomycotina</taxon>
        <taxon>Eurotiomycetes</taxon>
        <taxon>Eurotiomycetidae</taxon>
        <taxon>Eurotiales</taxon>
        <taxon>Thermoascaceae</taxon>
        <taxon>Paecilomyces</taxon>
    </lineage>
</organism>
<keyword evidence="3" id="KW-0804">Transcription</keyword>
<dbReference type="InParanoid" id="V5FNV4"/>
<evidence type="ECO:0000259" key="6">
    <source>
        <dbReference type="SMART" id="SM00066"/>
    </source>
</evidence>
<accession>V5FNV4</accession>
<dbReference type="InterPro" id="IPR053187">
    <property type="entry name" value="Notoamide_regulator"/>
</dbReference>
<dbReference type="PANTHER" id="PTHR47256">
    <property type="entry name" value="ZN(II)2CYS6 TRANSCRIPTION FACTOR (EUROFUNG)-RELATED"/>
    <property type="match status" value="1"/>
</dbReference>
<dbReference type="PANTHER" id="PTHR47256:SF1">
    <property type="entry name" value="ZN(II)2CYS6 TRANSCRIPTION FACTOR (EUROFUNG)"/>
    <property type="match status" value="1"/>
</dbReference>
<dbReference type="SUPFAM" id="SSF57701">
    <property type="entry name" value="Zn2/Cys6 DNA-binding domain"/>
    <property type="match status" value="1"/>
</dbReference>
<keyword evidence="2" id="KW-0238">DNA-binding</keyword>
<dbReference type="Gene3D" id="4.10.240.10">
    <property type="entry name" value="Zn(2)-C6 fungal-type DNA-binding domain"/>
    <property type="match status" value="1"/>
</dbReference>
<dbReference type="OrthoDB" id="4356994at2759"/>
<feature type="domain" description="Zn(2)-C6 fungal-type" evidence="6">
    <location>
        <begin position="35"/>
        <end position="90"/>
    </location>
</feature>
<dbReference type="AlphaFoldDB" id="V5FNV4"/>
<sequence>MPQQGARPLRALAPRTTLTPDSATPGPATEESRIKRASTACKECKRRRTKVQSFTLPVLPSLCSTGNPCTECAAHDRECVYDESADKRRKVAAKRAQEQLEYYRGILERLLESIRYCERAEIDQIIAVIRGGASLNDISAVVEQSLTSRKHTDGERDQDFEDEEEDSDLIDDVLEG</sequence>
<dbReference type="GO" id="GO:0000981">
    <property type="term" value="F:DNA-binding transcription factor activity, RNA polymerase II-specific"/>
    <property type="evidence" value="ECO:0007669"/>
    <property type="project" value="InterPro"/>
</dbReference>
<dbReference type="GO" id="GO:0008270">
    <property type="term" value="F:zinc ion binding"/>
    <property type="evidence" value="ECO:0007669"/>
    <property type="project" value="InterPro"/>
</dbReference>
<evidence type="ECO:0000256" key="1">
    <source>
        <dbReference type="ARBA" id="ARBA00023015"/>
    </source>
</evidence>
<evidence type="ECO:0000256" key="3">
    <source>
        <dbReference type="ARBA" id="ARBA00023163"/>
    </source>
</evidence>
<keyword evidence="8" id="KW-1185">Reference proteome</keyword>
<dbReference type="CDD" id="cd00067">
    <property type="entry name" value="GAL4"/>
    <property type="match status" value="1"/>
</dbReference>
<feature type="region of interest" description="Disordered" evidence="5">
    <location>
        <begin position="147"/>
        <end position="176"/>
    </location>
</feature>
<keyword evidence="1" id="KW-0805">Transcription regulation</keyword>
<dbReference type="GO" id="GO:0003677">
    <property type="term" value="F:DNA binding"/>
    <property type="evidence" value="ECO:0007669"/>
    <property type="project" value="UniProtKB-KW"/>
</dbReference>
<dbReference type="eggNOG" id="ENOG502RNVI">
    <property type="taxonomic scope" value="Eukaryota"/>
</dbReference>
<gene>
    <name evidence="7" type="ORF">PVAR5_2240</name>
</gene>
<evidence type="ECO:0000313" key="8">
    <source>
        <dbReference type="Proteomes" id="UP000018001"/>
    </source>
</evidence>
<feature type="compositionally biased region" description="Acidic residues" evidence="5">
    <location>
        <begin position="158"/>
        <end position="176"/>
    </location>
</feature>
<reference evidence="8" key="1">
    <citation type="journal article" date="2014" name="Genome Announc.">
        <title>Draft genome sequence of the formaldehyde-resistant fungus Byssochlamys spectabilis No. 5 (anamorph Paecilomyces variotii No. 5) (NBRC109023).</title>
        <authorList>
            <person name="Oka T."/>
            <person name="Ekino K."/>
            <person name="Fukuda K."/>
            <person name="Nomura Y."/>
        </authorList>
    </citation>
    <scope>NUCLEOTIDE SEQUENCE [LARGE SCALE GENOMIC DNA]</scope>
    <source>
        <strain evidence="8">No. 5 / NBRC 109023</strain>
    </source>
</reference>
<dbReference type="EMBL" id="BAUL01000062">
    <property type="protein sequence ID" value="GAD93628.1"/>
    <property type="molecule type" value="Genomic_DNA"/>
</dbReference>
<keyword evidence="4" id="KW-0539">Nucleus</keyword>
<protein>
    <submittedName>
        <fullName evidence="7">C6 finger domain protein, putative</fullName>
    </submittedName>
</protein>
<evidence type="ECO:0000313" key="7">
    <source>
        <dbReference type="EMBL" id="GAD93628.1"/>
    </source>
</evidence>
<evidence type="ECO:0000256" key="2">
    <source>
        <dbReference type="ARBA" id="ARBA00023125"/>
    </source>
</evidence>
<dbReference type="InterPro" id="IPR036864">
    <property type="entry name" value="Zn2-C6_fun-type_DNA-bd_sf"/>
</dbReference>
<comment type="caution">
    <text evidence="7">The sequence shown here is derived from an EMBL/GenBank/DDBJ whole genome shotgun (WGS) entry which is preliminary data.</text>
</comment>
<evidence type="ECO:0000256" key="5">
    <source>
        <dbReference type="SAM" id="MobiDB-lite"/>
    </source>
</evidence>
<name>V5FNV4_BYSSN</name>
<proteinExistence type="predicted"/>
<dbReference type="InterPro" id="IPR001138">
    <property type="entry name" value="Zn2Cys6_DnaBD"/>
</dbReference>
<dbReference type="SMART" id="SM00066">
    <property type="entry name" value="GAL4"/>
    <property type="match status" value="1"/>
</dbReference>
<dbReference type="Proteomes" id="UP000018001">
    <property type="component" value="Unassembled WGS sequence"/>
</dbReference>
<dbReference type="HOGENOM" id="CLU_127229_0_0_1"/>
<evidence type="ECO:0000256" key="4">
    <source>
        <dbReference type="ARBA" id="ARBA00023242"/>
    </source>
</evidence>
<feature type="region of interest" description="Disordered" evidence="5">
    <location>
        <begin position="1"/>
        <end position="34"/>
    </location>
</feature>